<evidence type="ECO:0000313" key="3">
    <source>
        <dbReference type="Proteomes" id="UP000515203"/>
    </source>
</evidence>
<dbReference type="GO" id="GO:0006355">
    <property type="term" value="P:regulation of DNA-templated transcription"/>
    <property type="evidence" value="ECO:0007669"/>
    <property type="project" value="InterPro"/>
</dbReference>
<gene>
    <name evidence="4" type="primary">LOC101560229</name>
</gene>
<evidence type="ECO:0000259" key="2">
    <source>
        <dbReference type="Pfam" id="PF21549"/>
    </source>
</evidence>
<organism evidence="3 4">
    <name type="scientific">Octodon degus</name>
    <name type="common">Degu</name>
    <name type="synonym">Sciurus degus</name>
    <dbReference type="NCBI Taxonomy" id="10160"/>
    <lineage>
        <taxon>Eukaryota</taxon>
        <taxon>Metazoa</taxon>
        <taxon>Chordata</taxon>
        <taxon>Craniata</taxon>
        <taxon>Vertebrata</taxon>
        <taxon>Euteleostomi</taxon>
        <taxon>Mammalia</taxon>
        <taxon>Eutheria</taxon>
        <taxon>Euarchontoglires</taxon>
        <taxon>Glires</taxon>
        <taxon>Rodentia</taxon>
        <taxon>Hystricomorpha</taxon>
        <taxon>Octodontidae</taxon>
        <taxon>Octodon</taxon>
    </lineage>
</organism>
<dbReference type="InParanoid" id="A0A6P3G0P9"/>
<dbReference type="Proteomes" id="UP000515203">
    <property type="component" value="Unplaced"/>
</dbReference>
<protein>
    <submittedName>
        <fullName evidence="4">Probable histone-lysine N-methyltransferase PRDM7</fullName>
    </submittedName>
</protein>
<evidence type="ECO:0000256" key="1">
    <source>
        <dbReference type="SAM" id="MobiDB-lite"/>
    </source>
</evidence>
<dbReference type="GeneID" id="101560229"/>
<reference evidence="4" key="1">
    <citation type="submission" date="2025-08" db="UniProtKB">
        <authorList>
            <consortium name="RefSeq"/>
        </authorList>
    </citation>
    <scope>IDENTIFICATION</scope>
</reference>
<dbReference type="Pfam" id="PF21549">
    <property type="entry name" value="PRDM2_PR"/>
    <property type="match status" value="1"/>
</dbReference>
<dbReference type="OrthoDB" id="9439903at2759"/>
<dbReference type="InterPro" id="IPR019041">
    <property type="entry name" value="SSXRD_motif"/>
</dbReference>
<dbReference type="Gene3D" id="2.170.270.10">
    <property type="entry name" value="SET domain"/>
    <property type="match status" value="1"/>
</dbReference>
<feature type="region of interest" description="Disordered" evidence="1">
    <location>
        <begin position="31"/>
        <end position="58"/>
    </location>
</feature>
<dbReference type="GO" id="GO:0005634">
    <property type="term" value="C:nucleus"/>
    <property type="evidence" value="ECO:0007669"/>
    <property type="project" value="InterPro"/>
</dbReference>
<evidence type="ECO:0000313" key="4">
    <source>
        <dbReference type="RefSeq" id="XP_004648858.1"/>
    </source>
</evidence>
<dbReference type="InterPro" id="IPR046341">
    <property type="entry name" value="SET_dom_sf"/>
</dbReference>
<proteinExistence type="predicted"/>
<accession>A0A6P3G0P9</accession>
<keyword evidence="3" id="KW-1185">Reference proteome</keyword>
<sequence>MGEVQKTPNHSVKNKCSEMLSVGLRAQQTALLQRGGRTSQTPLDESEDSDAEWSPRWPEPRRRVVEWKLYTMRQGNGPAYEEVSEPQDDDFLYCEKCKTNFIDSCPTHGPPTFMKDSVVDVGLEDRAMLTLPPGLKIGPSNIPGTGLGVWNGNSTLPVDVHFGPYEGQITEDEEAGHSSYAWIITEGRQSYKYVDGKDTSHANWM</sequence>
<dbReference type="InterPro" id="IPR001214">
    <property type="entry name" value="SET_dom"/>
</dbReference>
<feature type="non-terminal residue" evidence="4">
    <location>
        <position position="205"/>
    </location>
</feature>
<feature type="domain" description="SET" evidence="2">
    <location>
        <begin position="137"/>
        <end position="205"/>
    </location>
</feature>
<dbReference type="Pfam" id="PF09514">
    <property type="entry name" value="SSXRD"/>
    <property type="match status" value="1"/>
</dbReference>
<name>A0A6P3G0P9_OCTDE</name>
<feature type="compositionally biased region" description="Polar residues" evidence="1">
    <location>
        <begin position="31"/>
        <end position="43"/>
    </location>
</feature>
<dbReference type="RefSeq" id="XP_004648858.1">
    <property type="nucleotide sequence ID" value="XM_004648801.1"/>
</dbReference>
<dbReference type="AlphaFoldDB" id="A0A6P3G0P9"/>